<comment type="caution">
    <text evidence="3">The sequence shown here is derived from an EMBL/GenBank/DDBJ whole genome shotgun (WGS) entry which is preliminary data.</text>
</comment>
<evidence type="ECO:0000256" key="2">
    <source>
        <dbReference type="SAM" id="Phobius"/>
    </source>
</evidence>
<sequence length="173" mass="19146">MSDPSPPYRQRAPACPFPLIDIPSKPLRVLVHNPASQAPRGGFRPAEVAPPVPRTTTAAPSPRLARQPESVETLVQNEEGVCEVNGKPLPRIPEKAHSTNYWEVDLEGQDQTAADDGQTQGRANIWLLGRRERLKSRWAAAFDALLIVSCAMSVFLFLTILVRYADKEPNRSQ</sequence>
<keyword evidence="2" id="KW-0812">Transmembrane</keyword>
<feature type="compositionally biased region" description="Low complexity" evidence="1">
    <location>
        <begin position="54"/>
        <end position="65"/>
    </location>
</feature>
<gene>
    <name evidence="3" type="ORF">B0T19DRAFT_436158</name>
</gene>
<feature type="transmembrane region" description="Helical" evidence="2">
    <location>
        <begin position="140"/>
        <end position="165"/>
    </location>
</feature>
<protein>
    <submittedName>
        <fullName evidence="3">Uncharacterized protein</fullName>
    </submittedName>
</protein>
<keyword evidence="4" id="KW-1185">Reference proteome</keyword>
<proteinExistence type="predicted"/>
<evidence type="ECO:0000313" key="3">
    <source>
        <dbReference type="EMBL" id="KAK3335276.1"/>
    </source>
</evidence>
<reference evidence="3" key="1">
    <citation type="journal article" date="2023" name="Mol. Phylogenet. Evol.">
        <title>Genome-scale phylogeny and comparative genomics of the fungal order Sordariales.</title>
        <authorList>
            <person name="Hensen N."/>
            <person name="Bonometti L."/>
            <person name="Westerberg I."/>
            <person name="Brannstrom I.O."/>
            <person name="Guillou S."/>
            <person name="Cros-Aarteil S."/>
            <person name="Calhoun S."/>
            <person name="Haridas S."/>
            <person name="Kuo A."/>
            <person name="Mondo S."/>
            <person name="Pangilinan J."/>
            <person name="Riley R."/>
            <person name="LaButti K."/>
            <person name="Andreopoulos B."/>
            <person name="Lipzen A."/>
            <person name="Chen C."/>
            <person name="Yan M."/>
            <person name="Daum C."/>
            <person name="Ng V."/>
            <person name="Clum A."/>
            <person name="Steindorff A."/>
            <person name="Ohm R.A."/>
            <person name="Martin F."/>
            <person name="Silar P."/>
            <person name="Natvig D.O."/>
            <person name="Lalanne C."/>
            <person name="Gautier V."/>
            <person name="Ament-Velasquez S.L."/>
            <person name="Kruys A."/>
            <person name="Hutchinson M.I."/>
            <person name="Powell A.J."/>
            <person name="Barry K."/>
            <person name="Miller A.N."/>
            <person name="Grigoriev I.V."/>
            <person name="Debuchy R."/>
            <person name="Gladieux P."/>
            <person name="Hiltunen Thoren M."/>
            <person name="Johannesson H."/>
        </authorList>
    </citation>
    <scope>NUCLEOTIDE SEQUENCE</scope>
    <source>
        <strain evidence="3">SMH4131-1</strain>
    </source>
</reference>
<feature type="region of interest" description="Disordered" evidence="1">
    <location>
        <begin position="35"/>
        <end position="66"/>
    </location>
</feature>
<dbReference type="EMBL" id="JAUEPO010000001">
    <property type="protein sequence ID" value="KAK3335276.1"/>
    <property type="molecule type" value="Genomic_DNA"/>
</dbReference>
<keyword evidence="2" id="KW-1133">Transmembrane helix</keyword>
<dbReference type="AlphaFoldDB" id="A0AAE0J1N8"/>
<reference evidence="3" key="2">
    <citation type="submission" date="2023-06" db="EMBL/GenBank/DDBJ databases">
        <authorList>
            <consortium name="Lawrence Berkeley National Laboratory"/>
            <person name="Haridas S."/>
            <person name="Hensen N."/>
            <person name="Bonometti L."/>
            <person name="Westerberg I."/>
            <person name="Brannstrom I.O."/>
            <person name="Guillou S."/>
            <person name="Cros-Aarteil S."/>
            <person name="Calhoun S."/>
            <person name="Kuo A."/>
            <person name="Mondo S."/>
            <person name="Pangilinan J."/>
            <person name="Riley R."/>
            <person name="Labutti K."/>
            <person name="Andreopoulos B."/>
            <person name="Lipzen A."/>
            <person name="Chen C."/>
            <person name="Yanf M."/>
            <person name="Daum C."/>
            <person name="Ng V."/>
            <person name="Clum A."/>
            <person name="Steindorff A."/>
            <person name="Ohm R."/>
            <person name="Martin F."/>
            <person name="Silar P."/>
            <person name="Natvig D."/>
            <person name="Lalanne C."/>
            <person name="Gautier V."/>
            <person name="Ament-Velasquez S.L."/>
            <person name="Kruys A."/>
            <person name="Hutchinson M.I."/>
            <person name="Powell A.J."/>
            <person name="Barry K."/>
            <person name="Miller A.N."/>
            <person name="Grigoriev I.V."/>
            <person name="Debuchy R."/>
            <person name="Gladieux P."/>
            <person name="Thoren M.H."/>
            <person name="Johannesson H."/>
        </authorList>
    </citation>
    <scope>NUCLEOTIDE SEQUENCE</scope>
    <source>
        <strain evidence="3">SMH4131-1</strain>
    </source>
</reference>
<accession>A0AAE0J1N8</accession>
<name>A0AAE0J1N8_9PEZI</name>
<dbReference type="Proteomes" id="UP001286456">
    <property type="component" value="Unassembled WGS sequence"/>
</dbReference>
<evidence type="ECO:0000256" key="1">
    <source>
        <dbReference type="SAM" id="MobiDB-lite"/>
    </source>
</evidence>
<evidence type="ECO:0000313" key="4">
    <source>
        <dbReference type="Proteomes" id="UP001286456"/>
    </source>
</evidence>
<organism evidence="3 4">
    <name type="scientific">Cercophora scortea</name>
    <dbReference type="NCBI Taxonomy" id="314031"/>
    <lineage>
        <taxon>Eukaryota</taxon>
        <taxon>Fungi</taxon>
        <taxon>Dikarya</taxon>
        <taxon>Ascomycota</taxon>
        <taxon>Pezizomycotina</taxon>
        <taxon>Sordariomycetes</taxon>
        <taxon>Sordariomycetidae</taxon>
        <taxon>Sordariales</taxon>
        <taxon>Lasiosphaeriaceae</taxon>
        <taxon>Cercophora</taxon>
    </lineage>
</organism>
<keyword evidence="2" id="KW-0472">Membrane</keyword>